<dbReference type="AlphaFoldDB" id="A0A4U1CD15"/>
<dbReference type="OrthoDB" id="763642at2"/>
<gene>
    <name evidence="1" type="ORF">FA047_18640</name>
</gene>
<comment type="caution">
    <text evidence="1">The sequence shown here is derived from an EMBL/GenBank/DDBJ whole genome shotgun (WGS) entry which is preliminary data.</text>
</comment>
<proteinExistence type="predicted"/>
<protein>
    <submittedName>
        <fullName evidence="1">Uncharacterized protein</fullName>
    </submittedName>
</protein>
<organism evidence="1 2">
    <name type="scientific">Pedobacter frigoris</name>
    <dbReference type="NCBI Taxonomy" id="2571272"/>
    <lineage>
        <taxon>Bacteria</taxon>
        <taxon>Pseudomonadati</taxon>
        <taxon>Bacteroidota</taxon>
        <taxon>Sphingobacteriia</taxon>
        <taxon>Sphingobacteriales</taxon>
        <taxon>Sphingobacteriaceae</taxon>
        <taxon>Pedobacter</taxon>
    </lineage>
</organism>
<sequence>MDRLIIEATFEDVNEISLLKNNNALDPNATLVLGFKIVNTDQVIHAFSTLKKIAVQHSFELVICKTMNARIYDIELKTNGLDEPVRINNKAITNETLGSIEDEATSKTAMRIGLNVSPEENWIPVTSINIKNCEITS</sequence>
<dbReference type="Proteomes" id="UP000307244">
    <property type="component" value="Unassembled WGS sequence"/>
</dbReference>
<evidence type="ECO:0000313" key="1">
    <source>
        <dbReference type="EMBL" id="TKC03962.1"/>
    </source>
</evidence>
<dbReference type="RefSeq" id="WP_136837601.1">
    <property type="nucleotide sequence ID" value="NZ_SWBQ01000006.1"/>
</dbReference>
<name>A0A4U1CD15_9SPHI</name>
<keyword evidence="2" id="KW-1185">Reference proteome</keyword>
<dbReference type="EMBL" id="SWBQ01000006">
    <property type="protein sequence ID" value="TKC03962.1"/>
    <property type="molecule type" value="Genomic_DNA"/>
</dbReference>
<accession>A0A4U1CD15</accession>
<reference evidence="1 2" key="1">
    <citation type="submission" date="2019-04" db="EMBL/GenBank/DDBJ databases">
        <title>Pedobacter sp. RP-3-15 sp. nov., isolated from Arctic soil.</title>
        <authorList>
            <person name="Dahal R.H."/>
            <person name="Kim D.-U."/>
        </authorList>
    </citation>
    <scope>NUCLEOTIDE SEQUENCE [LARGE SCALE GENOMIC DNA]</scope>
    <source>
        <strain evidence="1 2">RP-3-15</strain>
    </source>
</reference>
<evidence type="ECO:0000313" key="2">
    <source>
        <dbReference type="Proteomes" id="UP000307244"/>
    </source>
</evidence>